<keyword evidence="9" id="KW-0274">FAD</keyword>
<protein>
    <recommendedName>
        <fullName evidence="3">FAD synthase</fullName>
        <ecNumber evidence="3">2.7.7.2</ecNumber>
    </recommendedName>
</protein>
<sequence length="294" mass="31978">MKVLTDTCDLRLPAAAVSIGMFDGVHRGHKKVLRQLRERGRQLGVPTAVVTFDPHPRAVVRPDACPMLLSSVDDRMQLLAATGAVDHCLVLHFNHARSQQPADDFVLTTLMNQLGMRELIVGENFACGRGRQGTVAYLSALARRLGFSVTGVPLDRVPGTHDAVRSSSTEARRLIQSGDLAGASAVLQRPHEMTGTITRALAASRLVVEAALGRGMCAPAAADYVGAVRYRDDASPWIPAQLRIRDDRSTGRRMVRLVADGALKAARGDELRIRFVDRAWTGRPLSHPERSAWA</sequence>
<dbReference type="PANTHER" id="PTHR22749">
    <property type="entry name" value="RIBOFLAVIN KINASE/FMN ADENYLYLTRANSFERASE"/>
    <property type="match status" value="1"/>
</dbReference>
<keyword evidence="5" id="KW-0288">FMN</keyword>
<dbReference type="EMBL" id="JBBKZV010000009">
    <property type="protein sequence ID" value="MEJ8823709.1"/>
    <property type="molecule type" value="Genomic_DNA"/>
</dbReference>
<evidence type="ECO:0000256" key="2">
    <source>
        <dbReference type="ARBA" id="ARBA00010214"/>
    </source>
</evidence>
<evidence type="ECO:0000256" key="3">
    <source>
        <dbReference type="ARBA" id="ARBA00012393"/>
    </source>
</evidence>
<accession>A0ABU8W0X2</accession>
<keyword evidence="10" id="KW-0067">ATP-binding</keyword>
<organism evidence="13 14">
    <name type="scientific">Variovorax humicola</name>
    <dbReference type="NCBI Taxonomy" id="1769758"/>
    <lineage>
        <taxon>Bacteria</taxon>
        <taxon>Pseudomonadati</taxon>
        <taxon>Pseudomonadota</taxon>
        <taxon>Betaproteobacteria</taxon>
        <taxon>Burkholderiales</taxon>
        <taxon>Comamonadaceae</taxon>
        <taxon>Variovorax</taxon>
    </lineage>
</organism>
<proteinExistence type="inferred from homology"/>
<keyword evidence="8" id="KW-0547">Nucleotide-binding</keyword>
<evidence type="ECO:0000313" key="13">
    <source>
        <dbReference type="EMBL" id="MEJ8823709.1"/>
    </source>
</evidence>
<dbReference type="SUPFAM" id="SSF52374">
    <property type="entry name" value="Nucleotidylyl transferase"/>
    <property type="match status" value="1"/>
</dbReference>
<dbReference type="Gene3D" id="3.40.50.620">
    <property type="entry name" value="HUPs"/>
    <property type="match status" value="1"/>
</dbReference>
<evidence type="ECO:0000259" key="12">
    <source>
        <dbReference type="Pfam" id="PF06574"/>
    </source>
</evidence>
<comment type="caution">
    <text evidence="13">The sequence shown here is derived from an EMBL/GenBank/DDBJ whole genome shotgun (WGS) entry which is preliminary data.</text>
</comment>
<dbReference type="Proteomes" id="UP001363010">
    <property type="component" value="Unassembled WGS sequence"/>
</dbReference>
<gene>
    <name evidence="13" type="ORF">WKW80_16980</name>
</gene>
<evidence type="ECO:0000256" key="10">
    <source>
        <dbReference type="ARBA" id="ARBA00022840"/>
    </source>
</evidence>
<comment type="pathway">
    <text evidence="1">Cofactor biosynthesis; FAD biosynthesis; FAD from FMN: step 1/1.</text>
</comment>
<evidence type="ECO:0000256" key="9">
    <source>
        <dbReference type="ARBA" id="ARBA00022827"/>
    </source>
</evidence>
<comment type="similarity">
    <text evidence="2">Belongs to the RibF family.</text>
</comment>
<dbReference type="CDD" id="cd02064">
    <property type="entry name" value="FAD_synthetase_N"/>
    <property type="match status" value="1"/>
</dbReference>
<dbReference type="InterPro" id="IPR015864">
    <property type="entry name" value="FAD_synthase"/>
</dbReference>
<dbReference type="RefSeq" id="WP_340364738.1">
    <property type="nucleotide sequence ID" value="NZ_JBBKZV010000009.1"/>
</dbReference>
<keyword evidence="6" id="KW-0808">Transferase</keyword>
<evidence type="ECO:0000313" key="14">
    <source>
        <dbReference type="Proteomes" id="UP001363010"/>
    </source>
</evidence>
<dbReference type="EC" id="2.7.7.2" evidence="3"/>
<keyword evidence="14" id="KW-1185">Reference proteome</keyword>
<evidence type="ECO:0000256" key="5">
    <source>
        <dbReference type="ARBA" id="ARBA00022643"/>
    </source>
</evidence>
<evidence type="ECO:0000256" key="6">
    <source>
        <dbReference type="ARBA" id="ARBA00022679"/>
    </source>
</evidence>
<reference evidence="13 14" key="1">
    <citation type="submission" date="2024-03" db="EMBL/GenBank/DDBJ databases">
        <title>Novel species of the genus Variovorax.</title>
        <authorList>
            <person name="Liu Q."/>
            <person name="Xin Y.-H."/>
        </authorList>
    </citation>
    <scope>NUCLEOTIDE SEQUENCE [LARGE SCALE GENOMIC DNA]</scope>
    <source>
        <strain evidence="13 14">KACC 18501</strain>
    </source>
</reference>
<evidence type="ECO:0000256" key="7">
    <source>
        <dbReference type="ARBA" id="ARBA00022695"/>
    </source>
</evidence>
<name>A0ABU8W0X2_9BURK</name>
<comment type="catalytic activity">
    <reaction evidence="11">
        <text>FMN + ATP + H(+) = FAD + diphosphate</text>
        <dbReference type="Rhea" id="RHEA:17237"/>
        <dbReference type="ChEBI" id="CHEBI:15378"/>
        <dbReference type="ChEBI" id="CHEBI:30616"/>
        <dbReference type="ChEBI" id="CHEBI:33019"/>
        <dbReference type="ChEBI" id="CHEBI:57692"/>
        <dbReference type="ChEBI" id="CHEBI:58210"/>
        <dbReference type="EC" id="2.7.7.2"/>
    </reaction>
</comment>
<keyword evidence="7" id="KW-0548">Nucleotidyltransferase</keyword>
<evidence type="ECO:0000256" key="1">
    <source>
        <dbReference type="ARBA" id="ARBA00004726"/>
    </source>
</evidence>
<feature type="domain" description="FAD synthetase" evidence="12">
    <location>
        <begin position="14"/>
        <end position="154"/>
    </location>
</feature>
<keyword evidence="4" id="KW-0285">Flavoprotein</keyword>
<evidence type="ECO:0000256" key="8">
    <source>
        <dbReference type="ARBA" id="ARBA00022741"/>
    </source>
</evidence>
<dbReference type="PANTHER" id="PTHR22749:SF6">
    <property type="entry name" value="RIBOFLAVIN KINASE"/>
    <property type="match status" value="1"/>
</dbReference>
<dbReference type="InterPro" id="IPR014729">
    <property type="entry name" value="Rossmann-like_a/b/a_fold"/>
</dbReference>
<dbReference type="Pfam" id="PF06574">
    <property type="entry name" value="FAD_syn"/>
    <property type="match status" value="1"/>
</dbReference>
<evidence type="ECO:0000256" key="11">
    <source>
        <dbReference type="ARBA" id="ARBA00049494"/>
    </source>
</evidence>
<evidence type="ECO:0000256" key="4">
    <source>
        <dbReference type="ARBA" id="ARBA00022630"/>
    </source>
</evidence>
<dbReference type="InterPro" id="IPR023468">
    <property type="entry name" value="Riboflavin_kinase"/>
</dbReference>